<proteinExistence type="predicted"/>
<sequence>MKKLCFFVAFVLVFALFSDISFARRGGLSPTPRVLTPLKVKPYQPKDFEKGKIPVPTPQRNINKIQLEKSKLTNKTQNPIYTNPLFKWLVGGLILGALLSLLLGHGFQVGTPGLLEIVLLALLGYLALRFMFNSLRKHEG</sequence>
<evidence type="ECO:0000256" key="1">
    <source>
        <dbReference type="SAM" id="Phobius"/>
    </source>
</evidence>
<comment type="caution">
    <text evidence="2">The sequence shown here is derived from an EMBL/GenBank/DDBJ whole genome shotgun (WGS) entry which is preliminary data.</text>
</comment>
<feature type="transmembrane region" description="Helical" evidence="1">
    <location>
        <begin position="85"/>
        <end position="107"/>
    </location>
</feature>
<keyword evidence="1" id="KW-1133">Transmembrane helix</keyword>
<protein>
    <recommendedName>
        <fullName evidence="3">Preprotein translocase subunit Tim44</fullName>
    </recommendedName>
</protein>
<name>A0A7C5X011_9AQUI</name>
<keyword evidence="1" id="KW-0472">Membrane</keyword>
<feature type="transmembrane region" description="Helical" evidence="1">
    <location>
        <begin position="114"/>
        <end position="132"/>
    </location>
</feature>
<evidence type="ECO:0000313" key="2">
    <source>
        <dbReference type="EMBL" id="HHO73295.1"/>
    </source>
</evidence>
<gene>
    <name evidence="2" type="ORF">ENN04_01490</name>
</gene>
<accession>A0A7C5X011</accession>
<dbReference type="AlphaFoldDB" id="A0A7C5X011"/>
<keyword evidence="1" id="KW-0812">Transmembrane</keyword>
<dbReference type="EMBL" id="DSAC01000019">
    <property type="protein sequence ID" value="HHO73295.1"/>
    <property type="molecule type" value="Genomic_DNA"/>
</dbReference>
<organism evidence="2">
    <name type="scientific">Thermocrinis ruber</name>
    <dbReference type="NCBI Taxonomy" id="75906"/>
    <lineage>
        <taxon>Bacteria</taxon>
        <taxon>Pseudomonadati</taxon>
        <taxon>Aquificota</taxon>
        <taxon>Aquificia</taxon>
        <taxon>Aquificales</taxon>
        <taxon>Aquificaceae</taxon>
        <taxon>Thermocrinis</taxon>
    </lineage>
</organism>
<reference evidence="2" key="1">
    <citation type="journal article" date="2020" name="mSystems">
        <title>Genome- and Community-Level Interaction Insights into Carbon Utilization and Element Cycling Functions of Hydrothermarchaeota in Hydrothermal Sediment.</title>
        <authorList>
            <person name="Zhou Z."/>
            <person name="Liu Y."/>
            <person name="Xu W."/>
            <person name="Pan J."/>
            <person name="Luo Z.H."/>
            <person name="Li M."/>
        </authorList>
    </citation>
    <scope>NUCLEOTIDE SEQUENCE [LARGE SCALE GENOMIC DNA]</scope>
    <source>
        <strain evidence="2">SpSt-114</strain>
    </source>
</reference>
<evidence type="ECO:0008006" key="3">
    <source>
        <dbReference type="Google" id="ProtNLM"/>
    </source>
</evidence>